<comment type="caution">
    <text evidence="2">The sequence shown here is derived from an EMBL/GenBank/DDBJ whole genome shotgun (WGS) entry which is preliminary data.</text>
</comment>
<accession>A0A2P2E1I2</accession>
<gene>
    <name evidence="2" type="ORF">LPTSP4_22740</name>
</gene>
<proteinExistence type="predicted"/>
<evidence type="ECO:0000256" key="1">
    <source>
        <dbReference type="SAM" id="Phobius"/>
    </source>
</evidence>
<name>A0A2P2E1I2_9LEPT</name>
<reference evidence="2 3" key="1">
    <citation type="submission" date="2018-02" db="EMBL/GenBank/DDBJ databases">
        <title>Novel Leptospira species isolated from soil and water in Japan.</title>
        <authorList>
            <person name="Nakao R."/>
            <person name="Masuzawa T."/>
        </authorList>
    </citation>
    <scope>NUCLEOTIDE SEQUENCE [LARGE SCALE GENOMIC DNA]</scope>
    <source>
        <strain evidence="2 3">YH101</strain>
    </source>
</reference>
<keyword evidence="1" id="KW-0472">Membrane</keyword>
<evidence type="ECO:0000313" key="3">
    <source>
        <dbReference type="Proteomes" id="UP000245133"/>
    </source>
</evidence>
<feature type="transmembrane region" description="Helical" evidence="1">
    <location>
        <begin position="82"/>
        <end position="102"/>
    </location>
</feature>
<organism evidence="2 3">
    <name type="scientific">Leptospira ryugenii</name>
    <dbReference type="NCBI Taxonomy" id="1917863"/>
    <lineage>
        <taxon>Bacteria</taxon>
        <taxon>Pseudomonadati</taxon>
        <taxon>Spirochaetota</taxon>
        <taxon>Spirochaetia</taxon>
        <taxon>Leptospirales</taxon>
        <taxon>Leptospiraceae</taxon>
        <taxon>Leptospira</taxon>
    </lineage>
</organism>
<keyword evidence="1" id="KW-1133">Transmembrane helix</keyword>
<evidence type="ECO:0000313" key="2">
    <source>
        <dbReference type="EMBL" id="GBF50747.1"/>
    </source>
</evidence>
<dbReference type="EMBL" id="BFBB01000007">
    <property type="protein sequence ID" value="GBF50747.1"/>
    <property type="molecule type" value="Genomic_DNA"/>
</dbReference>
<keyword evidence="1" id="KW-0812">Transmembrane</keyword>
<sequence length="350" mass="40185">MKKETWNHPIAYYESHGEEFSAFVADYIFDALTEEEEAHLAKLVKGSTQLHRTFQELSKMDSQIHKLSLTIPKKKTSPFRKYQLATAALLFLGILWGVYVSLANKQVEDPQISAQFTLIRSLGICQTKSDFPQRIMIETKEMSGCDFEFKRLRRQRIRILPHSLANISFENGEWKVDVVKGVFYITTMESSLEEKLVVYLGEDYTVQFLGTSVYISKTENTKLSIFEGEVLFSHLKKADSQRENLSIKEGEELLLSSPQNFSLKKAKKEKNSNLRNAFNSLREDANTNNRLSVDQISPKKIQSVPGNKVILKTGLILEVDEIWQDEDIYILNRKGKLQSISVSEIRSILF</sequence>
<keyword evidence="3" id="KW-1185">Reference proteome</keyword>
<dbReference type="RefSeq" id="WP_108976753.1">
    <property type="nucleotide sequence ID" value="NZ_BFBB01000007.1"/>
</dbReference>
<dbReference type="Proteomes" id="UP000245133">
    <property type="component" value="Unassembled WGS sequence"/>
</dbReference>
<protein>
    <submittedName>
        <fullName evidence="2">Uncharacterized protein</fullName>
    </submittedName>
</protein>
<dbReference type="AlphaFoldDB" id="A0A2P2E1I2"/>